<organism evidence="3">
    <name type="scientific">Chitinibacter mangrovi</name>
    <dbReference type="NCBI Taxonomy" id="3153927"/>
    <lineage>
        <taxon>Bacteria</taxon>
        <taxon>Pseudomonadati</taxon>
        <taxon>Pseudomonadota</taxon>
        <taxon>Betaproteobacteria</taxon>
        <taxon>Neisseriales</taxon>
        <taxon>Chitinibacteraceae</taxon>
        <taxon>Chitinibacter</taxon>
    </lineage>
</organism>
<keyword evidence="2" id="KW-1133">Transmembrane helix</keyword>
<name>A0AAU7FDM9_9NEIS</name>
<feature type="transmembrane region" description="Helical" evidence="2">
    <location>
        <begin position="29"/>
        <end position="53"/>
    </location>
</feature>
<accession>A0AAU7FDM9</accession>
<reference evidence="3" key="1">
    <citation type="submission" date="2024-05" db="EMBL/GenBank/DDBJ databases">
        <authorList>
            <person name="Yang L."/>
            <person name="Pan L."/>
        </authorList>
    </citation>
    <scope>NUCLEOTIDE SEQUENCE</scope>
    <source>
        <strain evidence="3">FCG-7</strain>
    </source>
</reference>
<gene>
    <name evidence="3" type="ORF">ABHF33_04900</name>
</gene>
<dbReference type="EMBL" id="CP157355">
    <property type="protein sequence ID" value="XBM01623.1"/>
    <property type="molecule type" value="Genomic_DNA"/>
</dbReference>
<feature type="region of interest" description="Disordered" evidence="1">
    <location>
        <begin position="115"/>
        <end position="136"/>
    </location>
</feature>
<sequence>MSDDAVAATPSPVDEPPQSRPNLLVQYRLHLIIAAVVISLLFSLLAGVAIGMAKRHFEKKFYLEQIGKLKDSLSGVLERNEELDKELKELKIDLRAKQDHVSDLESKIKSLERKAESVEKSTPAAAGQSESEVAGSGDAGVDYLRLKAGDCVVDGSSAATATKWRECLQKAKKSPGAAH</sequence>
<evidence type="ECO:0000256" key="2">
    <source>
        <dbReference type="SAM" id="Phobius"/>
    </source>
</evidence>
<evidence type="ECO:0000313" key="3">
    <source>
        <dbReference type="EMBL" id="XBM01623.1"/>
    </source>
</evidence>
<dbReference type="KEGG" id="cmav:ABHF33_04900"/>
<dbReference type="RefSeq" id="WP_348945899.1">
    <property type="nucleotide sequence ID" value="NZ_CP157355.1"/>
</dbReference>
<dbReference type="AlphaFoldDB" id="A0AAU7FDM9"/>
<proteinExistence type="predicted"/>
<evidence type="ECO:0000256" key="1">
    <source>
        <dbReference type="SAM" id="MobiDB-lite"/>
    </source>
</evidence>
<protein>
    <submittedName>
        <fullName evidence="3">Uncharacterized protein</fullName>
    </submittedName>
</protein>
<keyword evidence="2" id="KW-0472">Membrane</keyword>
<keyword evidence="2" id="KW-0812">Transmembrane</keyword>